<organism evidence="1 2">
    <name type="scientific">Rhabditophanes sp. KR3021</name>
    <dbReference type="NCBI Taxonomy" id="114890"/>
    <lineage>
        <taxon>Eukaryota</taxon>
        <taxon>Metazoa</taxon>
        <taxon>Ecdysozoa</taxon>
        <taxon>Nematoda</taxon>
        <taxon>Chromadorea</taxon>
        <taxon>Rhabditida</taxon>
        <taxon>Tylenchina</taxon>
        <taxon>Panagrolaimomorpha</taxon>
        <taxon>Strongyloidoidea</taxon>
        <taxon>Alloionematidae</taxon>
        <taxon>Rhabditophanes</taxon>
    </lineage>
</organism>
<sequence>MIQKDITRVRKIFVFVVIFFTIFVPALLFIQLGFIKQISSGKLVHQNNVSLSSSNSLVISSSINITPSYVSHPIQSNPQLGLFPNGDGNGDATRLVKEYNTAVNPGQNFEFSELPFSPTKPNAVYGKREKELLFGKQLAEIERKHRNHLSSLIMKQLTPEKDELQHCPYDNDFLLGINKKCYKIMIPALQTRRRSKECRLFSSVLARIVSDYDVYAIRKLFLRNANVRSIAIYGGFECTDINVCHNLKTRKEVKLSIQIRKEQLPCYGIFNVESAKWSCLQNSTSLYKMPYICEKKISYNLPECSNKNGIREYDNKCYSKNILKTVYSREVISKICKDFKMTLPIIEEEIVQSVVSNRARTLKSNIWIGLTCLTNRIEECVWSNGRNVSHHQFYPPDVHTKLASEKCVYFDYESTLWKFSDCDVRYGVMCQSDD</sequence>
<reference evidence="2" key="1">
    <citation type="submission" date="2016-11" db="UniProtKB">
        <authorList>
            <consortium name="WormBaseParasite"/>
        </authorList>
    </citation>
    <scope>IDENTIFICATION</scope>
    <source>
        <strain evidence="2">KR3021</strain>
    </source>
</reference>
<dbReference type="WBParaSite" id="RSKR_0000942650.1">
    <property type="protein sequence ID" value="RSKR_0000942650.1"/>
    <property type="gene ID" value="RSKR_0000942650"/>
</dbReference>
<evidence type="ECO:0000313" key="1">
    <source>
        <dbReference type="Proteomes" id="UP000095286"/>
    </source>
</evidence>
<name>A0AC35UAG8_9BILA</name>
<evidence type="ECO:0000313" key="2">
    <source>
        <dbReference type="WBParaSite" id="RSKR_0000942650.1"/>
    </source>
</evidence>
<proteinExistence type="predicted"/>
<accession>A0AC35UAG8</accession>
<protein>
    <submittedName>
        <fullName evidence="2">C-type lectin domain-containing protein</fullName>
    </submittedName>
</protein>
<dbReference type="Proteomes" id="UP000095286">
    <property type="component" value="Unplaced"/>
</dbReference>